<evidence type="ECO:0000313" key="2">
    <source>
        <dbReference type="Ensembl" id="ENSCANP00000010396.1"/>
    </source>
</evidence>
<accession>A0A2K5I1G7</accession>
<dbReference type="Proteomes" id="UP000233080">
    <property type="component" value="Unassembled WGS sequence"/>
</dbReference>
<evidence type="ECO:0000313" key="3">
    <source>
        <dbReference type="Proteomes" id="UP000233080"/>
    </source>
</evidence>
<sequence>MEVGLSAITLFLASASSPVVATTMDQEPVGRVEREAVAASGVAAAAAFGESAGQNFTLLPRLKCMARSWFTATSASQVQVILLPQPPV</sequence>
<organism evidence="2 3">
    <name type="scientific">Colobus angolensis palliatus</name>
    <name type="common">Peters' Angolan colobus</name>
    <dbReference type="NCBI Taxonomy" id="336983"/>
    <lineage>
        <taxon>Eukaryota</taxon>
        <taxon>Metazoa</taxon>
        <taxon>Chordata</taxon>
        <taxon>Craniata</taxon>
        <taxon>Vertebrata</taxon>
        <taxon>Euteleostomi</taxon>
        <taxon>Mammalia</taxon>
        <taxon>Eutheria</taxon>
        <taxon>Euarchontoglires</taxon>
        <taxon>Primates</taxon>
        <taxon>Haplorrhini</taxon>
        <taxon>Catarrhini</taxon>
        <taxon>Cercopithecidae</taxon>
        <taxon>Colobinae</taxon>
        <taxon>Colobus</taxon>
    </lineage>
</organism>
<reference evidence="2" key="1">
    <citation type="submission" date="2025-08" db="UniProtKB">
        <authorList>
            <consortium name="Ensembl"/>
        </authorList>
    </citation>
    <scope>IDENTIFICATION</scope>
</reference>
<feature type="signal peptide" evidence="1">
    <location>
        <begin position="1"/>
        <end position="21"/>
    </location>
</feature>
<feature type="chain" id="PRO_5014431888" description="Secreted protein" evidence="1">
    <location>
        <begin position="22"/>
        <end position="88"/>
    </location>
</feature>
<protein>
    <recommendedName>
        <fullName evidence="4">Secreted protein</fullName>
    </recommendedName>
</protein>
<keyword evidence="3" id="KW-1185">Reference proteome</keyword>
<proteinExistence type="predicted"/>
<reference evidence="2" key="2">
    <citation type="submission" date="2025-09" db="UniProtKB">
        <authorList>
            <consortium name="Ensembl"/>
        </authorList>
    </citation>
    <scope>IDENTIFICATION</scope>
</reference>
<keyword evidence="1" id="KW-0732">Signal</keyword>
<name>A0A2K5I1G7_COLAP</name>
<evidence type="ECO:0000256" key="1">
    <source>
        <dbReference type="SAM" id="SignalP"/>
    </source>
</evidence>
<dbReference type="AlphaFoldDB" id="A0A2K5I1G7"/>
<evidence type="ECO:0008006" key="4">
    <source>
        <dbReference type="Google" id="ProtNLM"/>
    </source>
</evidence>
<dbReference type="Ensembl" id="ENSCANT00000033284.1">
    <property type="protein sequence ID" value="ENSCANP00000010396.1"/>
    <property type="gene ID" value="ENSCANG00000028532.1"/>
</dbReference>